<name>A0A3P1BDN8_9BACT</name>
<dbReference type="RefSeq" id="WP_124878817.1">
    <property type="nucleotide sequence ID" value="NZ_RQJO01000015.1"/>
</dbReference>
<keyword evidence="1" id="KW-1133">Transmembrane helix</keyword>
<dbReference type="AlphaFoldDB" id="A0A3P1BDN8"/>
<feature type="transmembrane region" description="Helical" evidence="1">
    <location>
        <begin position="6"/>
        <end position="23"/>
    </location>
</feature>
<sequence>MVGYIFAVITTVFFIGLTLFTASKPSLVGENTMGYGLGLFFWGAGFVLFSLGLTIALHVRGGFDWLVQGSGTRNLLVFSAWLAVALTTFFCAVFKWEWHTDTLYPAFLHSIAIRQGQFWLPLFWLIPCFLSLPAAGPSLIPLTFIRGSFWVGMGLGAVFSLGLLVGYLRESAQAAEAEMAQRAADEDRWHRENLETIAAQKPEDPLIALLAYSNRNQPDDIRQAALAKINAHPNREAELMALLQTERGAKEVYYFLDGNPVAHPDRFVGPLNQSIGQLSTRIRADIVDSNNLQHWSFDMYGIDQLLRALDDQFPTRSADFYPSIVNLRKALNSPKPERFKDVRFSITGVVDQWLVRHKK</sequence>
<feature type="transmembrane region" description="Helical" evidence="1">
    <location>
        <begin position="35"/>
        <end position="58"/>
    </location>
</feature>
<protein>
    <submittedName>
        <fullName evidence="2">Uncharacterized protein</fullName>
    </submittedName>
</protein>
<gene>
    <name evidence="2" type="ORF">EHT25_28300</name>
</gene>
<proteinExistence type="predicted"/>
<evidence type="ECO:0000256" key="1">
    <source>
        <dbReference type="SAM" id="Phobius"/>
    </source>
</evidence>
<dbReference type="EMBL" id="RQJO01000015">
    <property type="protein sequence ID" value="RRA98892.1"/>
    <property type="molecule type" value="Genomic_DNA"/>
</dbReference>
<feature type="transmembrane region" description="Helical" evidence="1">
    <location>
        <begin position="148"/>
        <end position="168"/>
    </location>
</feature>
<keyword evidence="1" id="KW-0472">Membrane</keyword>
<keyword evidence="1" id="KW-0812">Transmembrane</keyword>
<accession>A0A3P1BDN8</accession>
<keyword evidence="3" id="KW-1185">Reference proteome</keyword>
<feature type="transmembrane region" description="Helical" evidence="1">
    <location>
        <begin position="118"/>
        <end position="136"/>
    </location>
</feature>
<evidence type="ECO:0000313" key="3">
    <source>
        <dbReference type="Proteomes" id="UP000271925"/>
    </source>
</evidence>
<evidence type="ECO:0000313" key="2">
    <source>
        <dbReference type="EMBL" id="RRA98892.1"/>
    </source>
</evidence>
<dbReference type="OrthoDB" id="940374at2"/>
<feature type="transmembrane region" description="Helical" evidence="1">
    <location>
        <begin position="78"/>
        <end position="98"/>
    </location>
</feature>
<comment type="caution">
    <text evidence="2">The sequence shown here is derived from an EMBL/GenBank/DDBJ whole genome shotgun (WGS) entry which is preliminary data.</text>
</comment>
<organism evidence="2 3">
    <name type="scientific">Larkinella rosea</name>
    <dbReference type="NCBI Taxonomy" id="2025312"/>
    <lineage>
        <taxon>Bacteria</taxon>
        <taxon>Pseudomonadati</taxon>
        <taxon>Bacteroidota</taxon>
        <taxon>Cytophagia</taxon>
        <taxon>Cytophagales</taxon>
        <taxon>Spirosomataceae</taxon>
        <taxon>Larkinella</taxon>
    </lineage>
</organism>
<dbReference type="Proteomes" id="UP000271925">
    <property type="component" value="Unassembled WGS sequence"/>
</dbReference>
<reference evidence="2 3" key="1">
    <citation type="submission" date="2018-11" db="EMBL/GenBank/DDBJ databases">
        <authorList>
            <person name="Zhou Z."/>
            <person name="Wang G."/>
        </authorList>
    </citation>
    <scope>NUCLEOTIDE SEQUENCE [LARGE SCALE GENOMIC DNA]</scope>
    <source>
        <strain evidence="2 3">KCTC52004</strain>
    </source>
</reference>